<dbReference type="Pfam" id="PF03473">
    <property type="entry name" value="MOSC"/>
    <property type="match status" value="1"/>
</dbReference>
<evidence type="ECO:0000313" key="2">
    <source>
        <dbReference type="EMBL" id="MCS7477892.1"/>
    </source>
</evidence>
<organism evidence="2 3">
    <name type="scientific">Umezawaea endophytica</name>
    <dbReference type="NCBI Taxonomy" id="1654476"/>
    <lineage>
        <taxon>Bacteria</taxon>
        <taxon>Bacillati</taxon>
        <taxon>Actinomycetota</taxon>
        <taxon>Actinomycetes</taxon>
        <taxon>Pseudonocardiales</taxon>
        <taxon>Pseudonocardiaceae</taxon>
        <taxon>Umezawaea</taxon>
    </lineage>
</organism>
<name>A0A9X2VKT3_9PSEU</name>
<accession>A0A9X2VKT3</accession>
<comment type="caution">
    <text evidence="2">The sequence shown here is derived from an EMBL/GenBank/DDBJ whole genome shotgun (WGS) entry which is preliminary data.</text>
</comment>
<sequence length="266" mass="28953">MRSGGWVEELFVYPVKGLSAQPLERVALRPGEGIPHDRVFALARPGGAYRPGTREGLSKQEFFALVSDHRLAGLDTHLDTDTDVLTVRVVGHEVLHADLRTEEGREDAVRFFTGVLDLPPGATPVLAREPGRRFTDAAVAGDGPMDWISMVNLASVRDLESRTGTVVDRLRFRANVFVDGLPAWSELDAVGREFDLGGVRVRCAHRTKRCAATEVDPATGHRDLPVVAMIDGAYGHRFMGTHLEVLTAGVVEKGDEVVAAASRRVD</sequence>
<evidence type="ECO:0000259" key="1">
    <source>
        <dbReference type="PROSITE" id="PS51340"/>
    </source>
</evidence>
<dbReference type="GO" id="GO:0003824">
    <property type="term" value="F:catalytic activity"/>
    <property type="evidence" value="ECO:0007669"/>
    <property type="project" value="InterPro"/>
</dbReference>
<dbReference type="Gene3D" id="2.40.33.20">
    <property type="entry name" value="PK beta-barrel domain-like"/>
    <property type="match status" value="1"/>
</dbReference>
<dbReference type="GO" id="GO:0030151">
    <property type="term" value="F:molybdenum ion binding"/>
    <property type="evidence" value="ECO:0007669"/>
    <property type="project" value="InterPro"/>
</dbReference>
<dbReference type="InterPro" id="IPR005302">
    <property type="entry name" value="MoCF_Sase_C"/>
</dbReference>
<dbReference type="RefSeq" id="WP_259623397.1">
    <property type="nucleotide sequence ID" value="NZ_JANYMP010000005.1"/>
</dbReference>
<reference evidence="2" key="1">
    <citation type="submission" date="2022-08" db="EMBL/GenBank/DDBJ databases">
        <authorList>
            <person name="Tistechok S."/>
            <person name="Samborskyy M."/>
            <person name="Roman I."/>
        </authorList>
    </citation>
    <scope>NUCLEOTIDE SEQUENCE</scope>
    <source>
        <strain evidence="2">DSM 103496</strain>
    </source>
</reference>
<dbReference type="InterPro" id="IPR011037">
    <property type="entry name" value="Pyrv_Knase-like_insert_dom_sf"/>
</dbReference>
<dbReference type="GO" id="GO:0030170">
    <property type="term" value="F:pyridoxal phosphate binding"/>
    <property type="evidence" value="ECO:0007669"/>
    <property type="project" value="InterPro"/>
</dbReference>
<feature type="domain" description="MOSC" evidence="1">
    <location>
        <begin position="87"/>
        <end position="260"/>
    </location>
</feature>
<dbReference type="InterPro" id="IPR005303">
    <property type="entry name" value="MOCOS_middle"/>
</dbReference>
<evidence type="ECO:0000313" key="3">
    <source>
        <dbReference type="Proteomes" id="UP001141259"/>
    </source>
</evidence>
<dbReference type="PROSITE" id="PS51340">
    <property type="entry name" value="MOSC"/>
    <property type="match status" value="1"/>
</dbReference>
<dbReference type="AlphaFoldDB" id="A0A9X2VKT3"/>
<keyword evidence="3" id="KW-1185">Reference proteome</keyword>
<protein>
    <submittedName>
        <fullName evidence="2">MOSC domain-containing protein</fullName>
    </submittedName>
</protein>
<gene>
    <name evidence="2" type="ORF">NZH93_13595</name>
</gene>
<dbReference type="Proteomes" id="UP001141259">
    <property type="component" value="Unassembled WGS sequence"/>
</dbReference>
<dbReference type="SUPFAM" id="SSF50800">
    <property type="entry name" value="PK beta-barrel domain-like"/>
    <property type="match status" value="1"/>
</dbReference>
<dbReference type="EMBL" id="JANYMP010000005">
    <property type="protein sequence ID" value="MCS7477892.1"/>
    <property type="molecule type" value="Genomic_DNA"/>
</dbReference>
<dbReference type="Pfam" id="PF03476">
    <property type="entry name" value="MOSC_N"/>
    <property type="match status" value="1"/>
</dbReference>
<proteinExistence type="predicted"/>